<accession>E0TIA5</accession>
<dbReference type="PANTHER" id="PTHR43606:SF2">
    <property type="entry name" value="ALKALINE PHOSPHATASE FAMILY PROTEIN (AFU_ORTHOLOGUE AFUA_5G03860)"/>
    <property type="match status" value="1"/>
</dbReference>
<dbReference type="InterPro" id="IPR038607">
    <property type="entry name" value="PhoD-like_sf"/>
</dbReference>
<dbReference type="CDD" id="cd07389">
    <property type="entry name" value="MPP_PhoD"/>
    <property type="match status" value="1"/>
</dbReference>
<keyword evidence="1" id="KW-0732">Signal</keyword>
<dbReference type="eggNOG" id="COG3540">
    <property type="taxonomic scope" value="Bacteria"/>
</dbReference>
<evidence type="ECO:0000313" key="4">
    <source>
        <dbReference type="EMBL" id="ADM09689.1"/>
    </source>
</evidence>
<evidence type="ECO:0000259" key="2">
    <source>
        <dbReference type="Pfam" id="PF09423"/>
    </source>
</evidence>
<evidence type="ECO:0000259" key="3">
    <source>
        <dbReference type="Pfam" id="PF16655"/>
    </source>
</evidence>
<dbReference type="HOGENOM" id="CLU_015982_1_0_5"/>
<dbReference type="Pfam" id="PF09423">
    <property type="entry name" value="PhoD"/>
    <property type="match status" value="1"/>
</dbReference>
<dbReference type="Pfam" id="PF16655">
    <property type="entry name" value="PhoD_N"/>
    <property type="match status" value="1"/>
</dbReference>
<dbReference type="InterPro" id="IPR032093">
    <property type="entry name" value="PhoD_N"/>
</dbReference>
<keyword evidence="5" id="KW-1185">Reference proteome</keyword>
<reference evidence="4 5" key="2">
    <citation type="journal article" date="2011" name="J. Bacteriol.">
        <title>Complete genome sequence of strain HTCC2503T of Parvularcula bermudensis, the type species of the order "Parvularculales" in the class Alphaproteobacteria.</title>
        <authorList>
            <person name="Oh H.M."/>
            <person name="Kang I."/>
            <person name="Vergin K.L."/>
            <person name="Kang D."/>
            <person name="Rhee K.H."/>
            <person name="Giovannoni S.J."/>
            <person name="Cho J.C."/>
        </authorList>
    </citation>
    <scope>NUCLEOTIDE SEQUENCE [LARGE SCALE GENOMIC DNA]</scope>
    <source>
        <strain evidence="5">ATCC BAA-594 / HTCC2503 / KCTC 12087</strain>
    </source>
</reference>
<gene>
    <name evidence="4" type="ordered locus">PB2503_08169</name>
</gene>
<evidence type="ECO:0000256" key="1">
    <source>
        <dbReference type="SAM" id="SignalP"/>
    </source>
</evidence>
<sequence>MPISRRTALFSGLAAPLAACTSAPDSPLLSAATTPARGAFLHGVASGDPEPDSIVLWTRVTTPSDRLAVKVEIAETPAFAPLLQTHTAETDRGRDHTVKIVPTGLAPGRVYYYRFTVGDEVSPIGRTRTLPDRTDAATFAIASCSNYPFGYFNAYDHIARDDQVDAVIHLGDYIYEYGPDGYGGETGRSLGREHVPPREIVSLSDYRARHAQYKADPSSRAMLARHPLICIWDDHETANNSWEHGAQNHQPETEGSWDDRRRAALRAYYEWMPVRDPEPGKPREALFREYEWGGLLSLAAIETRLMARSEQLEYRDIVPTLTDDDAIERFRREIVGAPSRELLGAAQTAFLERHFRQSVAKGTTWRLVANQIIMARLIAPNVADRVSEEQIVEFEKEWDQVRTFVEFTKFGLPFNLDAWDGYPAARERFYRMAQAAGARDLIVLTGDTHEFWGNDLLTDTGEAMGVELGTSGVTSPGFMARLGDKAFDYSLLMRRENRDIRYHDPLHHGYLRLHLTPDRGHIDYMAVSTILSPNYQAFRTARFDLIRENGTVRFGNPQGLGLKERIVYG</sequence>
<dbReference type="Proteomes" id="UP000001302">
    <property type="component" value="Chromosome"/>
</dbReference>
<dbReference type="EMBL" id="CP002156">
    <property type="protein sequence ID" value="ADM09689.1"/>
    <property type="molecule type" value="Genomic_DNA"/>
</dbReference>
<feature type="domain" description="Phospholipase D N-terminal" evidence="3">
    <location>
        <begin position="42"/>
        <end position="129"/>
    </location>
</feature>
<evidence type="ECO:0000313" key="5">
    <source>
        <dbReference type="Proteomes" id="UP000001302"/>
    </source>
</evidence>
<feature type="chain" id="PRO_5003140733" evidence="1">
    <location>
        <begin position="22"/>
        <end position="569"/>
    </location>
</feature>
<dbReference type="OrthoDB" id="327733at2"/>
<proteinExistence type="predicted"/>
<dbReference type="InterPro" id="IPR052900">
    <property type="entry name" value="Phospholipid_Metab_Enz"/>
</dbReference>
<dbReference type="Gene3D" id="3.60.21.70">
    <property type="entry name" value="PhoD-like phosphatase"/>
    <property type="match status" value="1"/>
</dbReference>
<name>E0TIA5_PARBH</name>
<dbReference type="Gene3D" id="2.60.40.380">
    <property type="entry name" value="Purple acid phosphatase-like, N-terminal"/>
    <property type="match status" value="1"/>
</dbReference>
<organism evidence="4 5">
    <name type="scientific">Parvularcula bermudensis (strain ATCC BAA-594 / HTCC2503 / KCTC 12087)</name>
    <dbReference type="NCBI Taxonomy" id="314260"/>
    <lineage>
        <taxon>Bacteria</taxon>
        <taxon>Pseudomonadati</taxon>
        <taxon>Pseudomonadota</taxon>
        <taxon>Alphaproteobacteria</taxon>
        <taxon>Parvularculales</taxon>
        <taxon>Parvularculaceae</taxon>
        <taxon>Parvularcula</taxon>
    </lineage>
</organism>
<dbReference type="PANTHER" id="PTHR43606">
    <property type="entry name" value="PHOSPHATASE, PUTATIVE (AFU_ORTHOLOGUE AFUA_6G08710)-RELATED"/>
    <property type="match status" value="1"/>
</dbReference>
<dbReference type="SUPFAM" id="SSF56300">
    <property type="entry name" value="Metallo-dependent phosphatases"/>
    <property type="match status" value="1"/>
</dbReference>
<protein>
    <submittedName>
        <fullName evidence="4">Alkaline phosphatase, putative</fullName>
    </submittedName>
</protein>
<dbReference type="KEGG" id="pbr:PB2503_08169"/>
<reference evidence="5" key="1">
    <citation type="submission" date="2010-08" db="EMBL/GenBank/DDBJ databases">
        <title>Genome sequence of Parvularcula bermudensis HTCC2503.</title>
        <authorList>
            <person name="Kang D.-M."/>
            <person name="Oh H.-M."/>
            <person name="Cho J.-C."/>
        </authorList>
    </citation>
    <scope>NUCLEOTIDE SEQUENCE [LARGE SCALE GENOMIC DNA]</scope>
    <source>
        <strain evidence="5">ATCC BAA-594 / HTCC2503 / KCTC 12087</strain>
    </source>
</reference>
<dbReference type="AlphaFoldDB" id="E0TIA5"/>
<feature type="domain" description="PhoD-like phosphatase metallophosphatase" evidence="2">
    <location>
        <begin position="139"/>
        <end position="523"/>
    </location>
</feature>
<dbReference type="RefSeq" id="WP_013300663.1">
    <property type="nucleotide sequence ID" value="NC_014414.1"/>
</dbReference>
<feature type="signal peptide" evidence="1">
    <location>
        <begin position="1"/>
        <end position="21"/>
    </location>
</feature>
<dbReference type="InterPro" id="IPR018946">
    <property type="entry name" value="PhoD-like_MPP"/>
</dbReference>
<dbReference type="InterPro" id="IPR006311">
    <property type="entry name" value="TAT_signal"/>
</dbReference>
<dbReference type="InterPro" id="IPR029052">
    <property type="entry name" value="Metallo-depent_PP-like"/>
</dbReference>
<dbReference type="PROSITE" id="PS51318">
    <property type="entry name" value="TAT"/>
    <property type="match status" value="1"/>
</dbReference>
<dbReference type="STRING" id="314260.PB2503_08169"/>